<accession>A0A8A4TGZ0</accession>
<sequence>MVVKRVVAQFFLALAWVFFLGWSRVHIHQAIRKTFLPGFFKWGDVASVMYSLYFGVAVVVVTCGLLVLRKFKTSKWSVAATLFGFWLVFPTYKKWDVTWLDYMGSPEEEVRIVAPILLSVEHFVLIDVDTLFLLASTCVFLYIVRIIQKKTMFGNTLSFFSWREIAPFFFSVLVLFVCLYISTYYLILYGIYVHL</sequence>
<feature type="transmembrane region" description="Helical" evidence="1">
    <location>
        <begin position="75"/>
        <end position="92"/>
    </location>
</feature>
<keyword evidence="1" id="KW-0812">Transmembrane</keyword>
<keyword evidence="1" id="KW-1133">Transmembrane helix</keyword>
<reference evidence="2" key="1">
    <citation type="submission" date="2021-03" db="EMBL/GenBank/DDBJ databases">
        <title>Acanthopleuribacteraceae sp. M133.</title>
        <authorList>
            <person name="Wang G."/>
        </authorList>
    </citation>
    <scope>NUCLEOTIDE SEQUENCE</scope>
    <source>
        <strain evidence="2">M133</strain>
    </source>
</reference>
<evidence type="ECO:0000313" key="2">
    <source>
        <dbReference type="EMBL" id="QTD48442.1"/>
    </source>
</evidence>
<dbReference type="KEGG" id="scor:J3U87_22920"/>
<keyword evidence="3" id="KW-1185">Reference proteome</keyword>
<dbReference type="AlphaFoldDB" id="A0A8A4TGZ0"/>
<organism evidence="2 3">
    <name type="scientific">Sulfidibacter corallicola</name>
    <dbReference type="NCBI Taxonomy" id="2818388"/>
    <lineage>
        <taxon>Bacteria</taxon>
        <taxon>Pseudomonadati</taxon>
        <taxon>Acidobacteriota</taxon>
        <taxon>Holophagae</taxon>
        <taxon>Acanthopleuribacterales</taxon>
        <taxon>Acanthopleuribacteraceae</taxon>
        <taxon>Sulfidibacter</taxon>
    </lineage>
</organism>
<evidence type="ECO:0000313" key="3">
    <source>
        <dbReference type="Proteomes" id="UP000663929"/>
    </source>
</evidence>
<feature type="transmembrane region" description="Helical" evidence="1">
    <location>
        <begin position="165"/>
        <end position="192"/>
    </location>
</feature>
<gene>
    <name evidence="2" type="ORF">J3U87_22920</name>
</gene>
<keyword evidence="1" id="KW-0472">Membrane</keyword>
<dbReference type="RefSeq" id="WP_237378092.1">
    <property type="nucleotide sequence ID" value="NZ_CP071793.1"/>
</dbReference>
<dbReference type="Proteomes" id="UP000663929">
    <property type="component" value="Chromosome"/>
</dbReference>
<feature type="transmembrane region" description="Helical" evidence="1">
    <location>
        <begin position="48"/>
        <end position="68"/>
    </location>
</feature>
<protein>
    <submittedName>
        <fullName evidence="2">Uncharacterized protein</fullName>
    </submittedName>
</protein>
<name>A0A8A4TGZ0_SULCO</name>
<evidence type="ECO:0000256" key="1">
    <source>
        <dbReference type="SAM" id="Phobius"/>
    </source>
</evidence>
<proteinExistence type="predicted"/>
<dbReference type="EMBL" id="CP071793">
    <property type="protein sequence ID" value="QTD48442.1"/>
    <property type="molecule type" value="Genomic_DNA"/>
</dbReference>
<feature type="transmembrane region" description="Helical" evidence="1">
    <location>
        <begin position="112"/>
        <end position="144"/>
    </location>
</feature>